<dbReference type="PANTHER" id="PTHR28629">
    <property type="entry name" value="TRIOKINASE/FMN CYCLASE"/>
    <property type="match status" value="1"/>
</dbReference>
<dbReference type="PANTHER" id="PTHR28629:SF4">
    <property type="entry name" value="TRIOKINASE_FMN CYCLASE"/>
    <property type="match status" value="1"/>
</dbReference>
<dbReference type="InterPro" id="IPR004007">
    <property type="entry name" value="DhaL_dom"/>
</dbReference>
<evidence type="ECO:0000256" key="2">
    <source>
        <dbReference type="ARBA" id="ARBA00004745"/>
    </source>
</evidence>
<dbReference type="AlphaFoldDB" id="A0AAU8A5S0"/>
<organism evidence="10">
    <name type="scientific">Christensenella massiliensis</name>
    <dbReference type="NCBI Taxonomy" id="1805714"/>
    <lineage>
        <taxon>Bacteria</taxon>
        <taxon>Bacillati</taxon>
        <taxon>Bacillota</taxon>
        <taxon>Clostridia</taxon>
        <taxon>Christensenellales</taxon>
        <taxon>Christensenellaceae</taxon>
        <taxon>Christensenella</taxon>
    </lineage>
</organism>
<dbReference type="GO" id="GO:0047324">
    <property type="term" value="F:phosphoenolpyruvate-glycerone phosphotransferase activity"/>
    <property type="evidence" value="ECO:0007669"/>
    <property type="project" value="UniProtKB-EC"/>
</dbReference>
<accession>A0AAU8A5S0</accession>
<dbReference type="InterPro" id="IPR012737">
    <property type="entry name" value="DhaK_L_YcgS"/>
</dbReference>
<dbReference type="InterPro" id="IPR050861">
    <property type="entry name" value="Dihydroxyacetone_Kinase"/>
</dbReference>
<dbReference type="Gene3D" id="1.25.40.340">
    <property type="match status" value="1"/>
</dbReference>
<dbReference type="GO" id="GO:0019563">
    <property type="term" value="P:glycerol catabolic process"/>
    <property type="evidence" value="ECO:0007669"/>
    <property type="project" value="TreeGrafter"/>
</dbReference>
<dbReference type="SMART" id="SM01120">
    <property type="entry name" value="Dak2"/>
    <property type="match status" value="1"/>
</dbReference>
<evidence type="ECO:0000256" key="5">
    <source>
        <dbReference type="ARBA" id="ARBA00022777"/>
    </source>
</evidence>
<dbReference type="InterPro" id="IPR036117">
    <property type="entry name" value="DhaL_dom_sf"/>
</dbReference>
<dbReference type="SUPFAM" id="SSF101473">
    <property type="entry name" value="DhaL-like"/>
    <property type="match status" value="1"/>
</dbReference>
<keyword evidence="5 10" id="KW-0418">Kinase</keyword>
<keyword evidence="6" id="KW-0319">Glycerol metabolism</keyword>
<evidence type="ECO:0000256" key="6">
    <source>
        <dbReference type="ARBA" id="ARBA00022798"/>
    </source>
</evidence>
<evidence type="ECO:0000256" key="7">
    <source>
        <dbReference type="ARBA" id="ARBA00046577"/>
    </source>
</evidence>
<reference evidence="10" key="1">
    <citation type="submission" date="2023-02" db="EMBL/GenBank/DDBJ databases">
        <title>Gut commensal Christensenella minuta modulates host metabolism via a new class of secondary bile acids.</title>
        <authorList>
            <person name="Liu C."/>
        </authorList>
    </citation>
    <scope>NUCLEOTIDE SEQUENCE</scope>
    <source>
        <strain evidence="10">CA70</strain>
    </source>
</reference>
<evidence type="ECO:0000256" key="8">
    <source>
        <dbReference type="ARBA" id="ARBA00055771"/>
    </source>
</evidence>
<sequence length="210" mass="22888">MEQRRILIQLLDTISRKMIEVEPELTELDSKIGDGDCGIGIKTGFSEVLEKIPQWQEDSISDILKKTGMTLVSSIGGTSGAILGTGFMRMAMQAKDKIYLTMKDCADLLCAALKGMSERGENTQIGDKTMIDALAPAVEVFRRAAKTQLNLKQGLREAAVAAKKGSDSTIDMIAKKGRASYLGERSRGNRDAGSMAIYYMFEAARDFFGA</sequence>
<feature type="domain" description="DhaL" evidence="9">
    <location>
        <begin position="5"/>
        <end position="206"/>
    </location>
</feature>
<dbReference type="Pfam" id="PF02734">
    <property type="entry name" value="Dak2"/>
    <property type="match status" value="1"/>
</dbReference>
<dbReference type="PROSITE" id="PS51480">
    <property type="entry name" value="DHAL"/>
    <property type="match status" value="1"/>
</dbReference>
<dbReference type="RefSeq" id="WP_079546678.1">
    <property type="nucleotide sequence ID" value="NZ_CP117826.1"/>
</dbReference>
<dbReference type="GO" id="GO:0004371">
    <property type="term" value="F:glycerone kinase activity"/>
    <property type="evidence" value="ECO:0007669"/>
    <property type="project" value="InterPro"/>
</dbReference>
<comment type="function">
    <text evidence="8">ADP-binding subunit of the dihydroxyacetone kinase, which is responsible for the phosphoenolpyruvate (PEP)-dependent phosphorylation of dihydroxyacetone. DhaL-ADP is converted to DhaL-ATP via a phosphoryl group transfer from DhaM and transmits it to dihydroxyacetone binds to DhaK.</text>
</comment>
<gene>
    <name evidence="10" type="primary">dhaL</name>
    <name evidence="10" type="ORF">PUP29_06410</name>
</gene>
<keyword evidence="4" id="KW-0808">Transferase</keyword>
<dbReference type="FunFam" id="1.25.40.340:FF:000002">
    <property type="entry name" value="Dihydroxyacetone kinase, L subunit"/>
    <property type="match status" value="1"/>
</dbReference>
<dbReference type="NCBIfam" id="TIGR02365">
    <property type="entry name" value="dha_L_ycgS"/>
    <property type="match status" value="1"/>
</dbReference>
<dbReference type="GO" id="GO:0005829">
    <property type="term" value="C:cytosol"/>
    <property type="evidence" value="ECO:0007669"/>
    <property type="project" value="TreeGrafter"/>
</dbReference>
<dbReference type="EC" id="2.7.1.121" evidence="3"/>
<evidence type="ECO:0000256" key="4">
    <source>
        <dbReference type="ARBA" id="ARBA00022679"/>
    </source>
</evidence>
<evidence type="ECO:0000259" key="9">
    <source>
        <dbReference type="PROSITE" id="PS51480"/>
    </source>
</evidence>
<proteinExistence type="predicted"/>
<evidence type="ECO:0000256" key="1">
    <source>
        <dbReference type="ARBA" id="ARBA00001113"/>
    </source>
</evidence>
<comment type="subunit">
    <text evidence="7">Homodimer. The dihydroxyacetone kinase complex is composed of a homodimer of DhaM, a homodimer of DhaK and the subunit DhaL.</text>
</comment>
<comment type="catalytic activity">
    <reaction evidence="1">
        <text>dihydroxyacetone + phosphoenolpyruvate = dihydroxyacetone phosphate + pyruvate</text>
        <dbReference type="Rhea" id="RHEA:18381"/>
        <dbReference type="ChEBI" id="CHEBI:15361"/>
        <dbReference type="ChEBI" id="CHEBI:16016"/>
        <dbReference type="ChEBI" id="CHEBI:57642"/>
        <dbReference type="ChEBI" id="CHEBI:58702"/>
        <dbReference type="EC" id="2.7.1.121"/>
    </reaction>
</comment>
<name>A0AAU8A5S0_9FIRM</name>
<evidence type="ECO:0000313" key="10">
    <source>
        <dbReference type="EMBL" id="XCC61172.1"/>
    </source>
</evidence>
<dbReference type="EMBL" id="CP117826">
    <property type="protein sequence ID" value="XCC61172.1"/>
    <property type="molecule type" value="Genomic_DNA"/>
</dbReference>
<evidence type="ECO:0000256" key="3">
    <source>
        <dbReference type="ARBA" id="ARBA00012095"/>
    </source>
</evidence>
<protein>
    <recommendedName>
        <fullName evidence="3">phosphoenolpyruvate--glycerone phosphotransferase</fullName>
        <ecNumber evidence="3">2.7.1.121</ecNumber>
    </recommendedName>
</protein>
<comment type="pathway">
    <text evidence="2">Polyol metabolism; glycerol degradation.</text>
</comment>